<dbReference type="EMBL" id="OZ034814">
    <property type="protein sequence ID" value="CAL1358422.1"/>
    <property type="molecule type" value="Genomic_DNA"/>
</dbReference>
<evidence type="ECO:0000313" key="1">
    <source>
        <dbReference type="EMBL" id="CAL1358422.1"/>
    </source>
</evidence>
<protein>
    <submittedName>
        <fullName evidence="1">Uncharacterized protein</fullName>
    </submittedName>
</protein>
<accession>A0AAV2CPB1</accession>
<sequence length="109" mass="12907">MERIRKLLAGLLVDPDSFLKLKNQMSIWDRNMPHLRCISLLGQGQQGMMKRPLRWFRKHRKWSSEKQRQPTFVIALSWVVVSSNTHAQTREGNFVSVKESEHWRCICSD</sequence>
<dbReference type="Proteomes" id="UP001497516">
    <property type="component" value="Chromosome 10"/>
</dbReference>
<name>A0AAV2CPB1_9ROSI</name>
<proteinExistence type="predicted"/>
<organism evidence="1 2">
    <name type="scientific">Linum trigynum</name>
    <dbReference type="NCBI Taxonomy" id="586398"/>
    <lineage>
        <taxon>Eukaryota</taxon>
        <taxon>Viridiplantae</taxon>
        <taxon>Streptophyta</taxon>
        <taxon>Embryophyta</taxon>
        <taxon>Tracheophyta</taxon>
        <taxon>Spermatophyta</taxon>
        <taxon>Magnoliopsida</taxon>
        <taxon>eudicotyledons</taxon>
        <taxon>Gunneridae</taxon>
        <taxon>Pentapetalae</taxon>
        <taxon>rosids</taxon>
        <taxon>fabids</taxon>
        <taxon>Malpighiales</taxon>
        <taxon>Linaceae</taxon>
        <taxon>Linum</taxon>
    </lineage>
</organism>
<keyword evidence="2" id="KW-1185">Reference proteome</keyword>
<evidence type="ECO:0000313" key="2">
    <source>
        <dbReference type="Proteomes" id="UP001497516"/>
    </source>
</evidence>
<gene>
    <name evidence="1" type="ORF">LTRI10_LOCUS5978</name>
</gene>
<reference evidence="1 2" key="1">
    <citation type="submission" date="2024-04" db="EMBL/GenBank/DDBJ databases">
        <authorList>
            <person name="Fracassetti M."/>
        </authorList>
    </citation>
    <scope>NUCLEOTIDE SEQUENCE [LARGE SCALE GENOMIC DNA]</scope>
</reference>
<dbReference type="AlphaFoldDB" id="A0AAV2CPB1"/>